<dbReference type="InterPro" id="IPR036412">
    <property type="entry name" value="HAD-like_sf"/>
</dbReference>
<dbReference type="RefSeq" id="WP_182538967.1">
    <property type="nucleotide sequence ID" value="NZ_JACJIP010000036.1"/>
</dbReference>
<proteinExistence type="inferred from homology"/>
<evidence type="ECO:0000256" key="3">
    <source>
        <dbReference type="ARBA" id="ARBA00022723"/>
    </source>
</evidence>
<evidence type="ECO:0000313" key="8">
    <source>
        <dbReference type="Proteomes" id="UP000567067"/>
    </source>
</evidence>
<keyword evidence="6" id="KW-0119">Carbohydrate metabolism</keyword>
<dbReference type="SFLD" id="SFLDS00003">
    <property type="entry name" value="Haloacid_Dehalogenase"/>
    <property type="match status" value="1"/>
</dbReference>
<comment type="caution">
    <text evidence="7">The sequence shown here is derived from an EMBL/GenBank/DDBJ whole genome shotgun (WGS) entry which is preliminary data.</text>
</comment>
<gene>
    <name evidence="7" type="ORF">FHR92_004291</name>
</gene>
<dbReference type="SFLD" id="SFLDG01135">
    <property type="entry name" value="C1.5.6:_HAD__Beta-PGM__Phospha"/>
    <property type="match status" value="1"/>
</dbReference>
<dbReference type="SUPFAM" id="SSF56784">
    <property type="entry name" value="HAD-like"/>
    <property type="match status" value="1"/>
</dbReference>
<keyword evidence="4 7" id="KW-0378">Hydrolase</keyword>
<protein>
    <submittedName>
        <fullName evidence="7">HAD superfamily hydrolase (TIGR01509 family)</fullName>
    </submittedName>
</protein>
<dbReference type="CDD" id="cd16423">
    <property type="entry name" value="HAD_BPGM-like"/>
    <property type="match status" value="1"/>
</dbReference>
<name>A0A7W3XTN2_9BACL</name>
<dbReference type="InterPro" id="IPR023214">
    <property type="entry name" value="HAD_sf"/>
</dbReference>
<dbReference type="EMBL" id="JACJIP010000036">
    <property type="protein sequence ID" value="MBA9087798.1"/>
    <property type="molecule type" value="Genomic_DNA"/>
</dbReference>
<evidence type="ECO:0000256" key="1">
    <source>
        <dbReference type="ARBA" id="ARBA00001946"/>
    </source>
</evidence>
<comment type="cofactor">
    <cofactor evidence="1">
        <name>Mg(2+)</name>
        <dbReference type="ChEBI" id="CHEBI:18420"/>
    </cofactor>
</comment>
<evidence type="ECO:0000256" key="4">
    <source>
        <dbReference type="ARBA" id="ARBA00022801"/>
    </source>
</evidence>
<sequence length="222" mass="25027">MLKAFIFDMDGVIIDSEPLHYEVDIETMNYFGHVIEHEQLDKYVGMTNPEMWKSIRVEYQVMQSVEEIIEYQLARKISGLRSLDIEPIEGIRELIQNIKNRELLVGIASSSPRIFIEEVVSKFGIAEYFDCIVSGEEVAKGKPAPDVYLEAALQLGVEPQDCLVLEDSRNGITAAKAAGMGCIGYVNLNSGNQDLSQADEVVKKISDIKLENWKIGFKHLER</sequence>
<keyword evidence="8" id="KW-1185">Reference proteome</keyword>
<dbReference type="InterPro" id="IPR006439">
    <property type="entry name" value="HAD-SF_hydro_IA"/>
</dbReference>
<evidence type="ECO:0000256" key="2">
    <source>
        <dbReference type="ARBA" id="ARBA00006171"/>
    </source>
</evidence>
<dbReference type="InterPro" id="IPR051600">
    <property type="entry name" value="Beta-PGM-like"/>
</dbReference>
<dbReference type="FunFam" id="3.40.50.1000:FF:000036">
    <property type="entry name" value="HAD family hydrolase"/>
    <property type="match status" value="1"/>
</dbReference>
<dbReference type="PANTHER" id="PTHR46193:SF18">
    <property type="entry name" value="HEXITOL PHOSPHATASE B"/>
    <property type="match status" value="1"/>
</dbReference>
<dbReference type="NCBIfam" id="TIGR01509">
    <property type="entry name" value="HAD-SF-IA-v3"/>
    <property type="match status" value="1"/>
</dbReference>
<keyword evidence="5" id="KW-0460">Magnesium</keyword>
<reference evidence="7 8" key="1">
    <citation type="submission" date="2020-08" db="EMBL/GenBank/DDBJ databases">
        <title>Genomic Encyclopedia of Type Strains, Phase III (KMG-III): the genomes of soil and plant-associated and newly described type strains.</title>
        <authorList>
            <person name="Whitman W."/>
        </authorList>
    </citation>
    <scope>NUCLEOTIDE SEQUENCE [LARGE SCALE GENOMIC DNA]</scope>
    <source>
        <strain evidence="7 8">CECT 8693</strain>
    </source>
</reference>
<dbReference type="AlphaFoldDB" id="A0A7W3XTN2"/>
<dbReference type="Pfam" id="PF13419">
    <property type="entry name" value="HAD_2"/>
    <property type="match status" value="1"/>
</dbReference>
<evidence type="ECO:0000313" key="7">
    <source>
        <dbReference type="EMBL" id="MBA9087798.1"/>
    </source>
</evidence>
<dbReference type="SFLD" id="SFLDG01129">
    <property type="entry name" value="C1.5:_HAD__Beta-PGM__Phosphata"/>
    <property type="match status" value="1"/>
</dbReference>
<dbReference type="Proteomes" id="UP000567067">
    <property type="component" value="Unassembled WGS sequence"/>
</dbReference>
<dbReference type="GO" id="GO:0046872">
    <property type="term" value="F:metal ion binding"/>
    <property type="evidence" value="ECO:0007669"/>
    <property type="project" value="UniProtKB-KW"/>
</dbReference>
<dbReference type="NCBIfam" id="TIGR01549">
    <property type="entry name" value="HAD-SF-IA-v1"/>
    <property type="match status" value="1"/>
</dbReference>
<dbReference type="GO" id="GO:0016787">
    <property type="term" value="F:hydrolase activity"/>
    <property type="evidence" value="ECO:0007669"/>
    <property type="project" value="UniProtKB-KW"/>
</dbReference>
<evidence type="ECO:0000256" key="6">
    <source>
        <dbReference type="ARBA" id="ARBA00023277"/>
    </source>
</evidence>
<evidence type="ECO:0000256" key="5">
    <source>
        <dbReference type="ARBA" id="ARBA00022842"/>
    </source>
</evidence>
<dbReference type="Gene3D" id="1.10.150.240">
    <property type="entry name" value="Putative phosphatase, domain 2"/>
    <property type="match status" value="1"/>
</dbReference>
<dbReference type="InterPro" id="IPR041492">
    <property type="entry name" value="HAD_2"/>
</dbReference>
<dbReference type="Gene3D" id="3.40.50.1000">
    <property type="entry name" value="HAD superfamily/HAD-like"/>
    <property type="match status" value="1"/>
</dbReference>
<organism evidence="7 8">
    <name type="scientific">Fontibacillus solani</name>
    <dbReference type="NCBI Taxonomy" id="1572857"/>
    <lineage>
        <taxon>Bacteria</taxon>
        <taxon>Bacillati</taxon>
        <taxon>Bacillota</taxon>
        <taxon>Bacilli</taxon>
        <taxon>Bacillales</taxon>
        <taxon>Paenibacillaceae</taxon>
        <taxon>Fontibacillus</taxon>
    </lineage>
</organism>
<accession>A0A7W3XTN2</accession>
<keyword evidence="3" id="KW-0479">Metal-binding</keyword>
<dbReference type="InterPro" id="IPR023198">
    <property type="entry name" value="PGP-like_dom2"/>
</dbReference>
<comment type="similarity">
    <text evidence="2">Belongs to the HAD-like hydrolase superfamily. CbbY/CbbZ/Gph/YieH family.</text>
</comment>
<dbReference type="PANTHER" id="PTHR46193">
    <property type="entry name" value="6-PHOSPHOGLUCONATE PHOSPHATASE"/>
    <property type="match status" value="1"/>
</dbReference>